<proteinExistence type="predicted"/>
<accession>A0ABS0VYP5</accession>
<organism evidence="1 2">
    <name type="scientific">Proteus penneri</name>
    <dbReference type="NCBI Taxonomy" id="102862"/>
    <lineage>
        <taxon>Bacteria</taxon>
        <taxon>Pseudomonadati</taxon>
        <taxon>Pseudomonadota</taxon>
        <taxon>Gammaproteobacteria</taxon>
        <taxon>Enterobacterales</taxon>
        <taxon>Morganellaceae</taxon>
        <taxon>Proteus</taxon>
    </lineage>
</organism>
<keyword evidence="2" id="KW-1185">Reference proteome</keyword>
<reference evidence="1 2" key="1">
    <citation type="submission" date="2020-12" db="EMBL/GenBank/DDBJ databases">
        <title>Enhanced detection system for hospital associated transmission using whole genome sequencing surveillance.</title>
        <authorList>
            <person name="Harrison L.H."/>
            <person name="Van Tyne D."/>
            <person name="Marsh J.W."/>
            <person name="Griffith M.P."/>
            <person name="Snyder D.J."/>
            <person name="Cooper V.S."/>
            <person name="Mustapha M."/>
        </authorList>
    </citation>
    <scope>NUCLEOTIDE SEQUENCE [LARGE SCALE GENOMIC DNA]</scope>
    <source>
        <strain evidence="1 2">PR00195</strain>
    </source>
</reference>
<name>A0ABS0VYP5_9GAMM</name>
<gene>
    <name evidence="1" type="ORF">JFQ69_00580</name>
</gene>
<dbReference type="Gene3D" id="3.40.50.1220">
    <property type="entry name" value="TPP-binding domain"/>
    <property type="match status" value="1"/>
</dbReference>
<dbReference type="EMBL" id="JAEKCB010000001">
    <property type="protein sequence ID" value="MBJ2116169.1"/>
    <property type="molecule type" value="Genomic_DNA"/>
</dbReference>
<protein>
    <submittedName>
        <fullName evidence="1">SIR2 family protein</fullName>
    </submittedName>
</protein>
<comment type="caution">
    <text evidence="1">The sequence shown here is derived from an EMBL/GenBank/DDBJ whole genome shotgun (WGS) entry which is preliminary data.</text>
</comment>
<sequence length="396" mass="45997">MSKGVVLRSCKETYIKYNEKRDVLFVFGAGASFSEGAPLQRDILKLIYESKDEQINNSEAALQVRTFINENFYISEGVYPTLESIFGYLDYFISKREGLGCKYTTSKIIEIKEYLIRLIHYIISMHSGKRDGAYHKFWSLISEKNRNISVVTMNYDTFIEESFDFLYPDRAYIDYCIELMNYHHYDEISAFDWWVNPREPISVWEGGDPKPIKIIKVHGSLNWKYCNCCNQVLLTAWDTKIDLVSMKFKGYIHASCGNPDTIEFDLTCPLDDNRFDTFIVPPSHIKELSHPVINKLFDEAAIEIRKARKIVFIGYSFPEADVHIKALFRKNMRKNTEIHVVNPNLSDAIKSNYKSLVATPFFYEKNFENFIENDLTNLIVPPDNSNLLDSINGEDI</sequence>
<evidence type="ECO:0000313" key="2">
    <source>
        <dbReference type="Proteomes" id="UP000619976"/>
    </source>
</evidence>
<dbReference type="SUPFAM" id="SSF52467">
    <property type="entry name" value="DHS-like NAD/FAD-binding domain"/>
    <property type="match status" value="1"/>
</dbReference>
<dbReference type="InterPro" id="IPR029035">
    <property type="entry name" value="DHS-like_NAD/FAD-binding_dom"/>
</dbReference>
<evidence type="ECO:0000313" key="1">
    <source>
        <dbReference type="EMBL" id="MBJ2116169.1"/>
    </source>
</evidence>
<dbReference type="Proteomes" id="UP000619976">
    <property type="component" value="Unassembled WGS sequence"/>
</dbReference>